<evidence type="ECO:0000313" key="2">
    <source>
        <dbReference type="EMBL" id="MDV6271544.1"/>
    </source>
</evidence>
<comment type="caution">
    <text evidence="2">The sequence shown here is derived from an EMBL/GenBank/DDBJ whole genome shotgun (WGS) entry which is preliminary data.</text>
</comment>
<dbReference type="Proteomes" id="UP001185927">
    <property type="component" value="Unassembled WGS sequence"/>
</dbReference>
<organism evidence="2 3">
    <name type="scientific">Rhodococcus globerulus</name>
    <dbReference type="NCBI Taxonomy" id="33008"/>
    <lineage>
        <taxon>Bacteria</taxon>
        <taxon>Bacillati</taxon>
        <taxon>Actinomycetota</taxon>
        <taxon>Actinomycetes</taxon>
        <taxon>Mycobacteriales</taxon>
        <taxon>Nocardiaceae</taxon>
        <taxon>Rhodococcus</taxon>
    </lineage>
</organism>
<dbReference type="RefSeq" id="WP_317546073.1">
    <property type="nucleotide sequence ID" value="NZ_JAWLKB010000055.1"/>
</dbReference>
<dbReference type="PANTHER" id="PTHR47990">
    <property type="entry name" value="2-OXOGLUTARATE (2OG) AND FE(II)-DEPENDENT OXYGENASE SUPERFAMILY PROTEIN-RELATED"/>
    <property type="match status" value="1"/>
</dbReference>
<gene>
    <name evidence="2" type="ORF">R3Q16_33640</name>
</gene>
<dbReference type="SUPFAM" id="SSF51197">
    <property type="entry name" value="Clavaminate synthase-like"/>
    <property type="match status" value="1"/>
</dbReference>
<evidence type="ECO:0000259" key="1">
    <source>
        <dbReference type="Pfam" id="PF14226"/>
    </source>
</evidence>
<dbReference type="Pfam" id="PF14226">
    <property type="entry name" value="DIOX_N"/>
    <property type="match status" value="1"/>
</dbReference>
<dbReference type="EMBL" id="JAWLKB010000055">
    <property type="protein sequence ID" value="MDV6271544.1"/>
    <property type="molecule type" value="Genomic_DNA"/>
</dbReference>
<proteinExistence type="predicted"/>
<dbReference type="Gene3D" id="2.60.120.330">
    <property type="entry name" value="B-lactam Antibiotic, Isopenicillin N Synthase, Chain"/>
    <property type="match status" value="1"/>
</dbReference>
<dbReference type="InterPro" id="IPR026992">
    <property type="entry name" value="DIOX_N"/>
</dbReference>
<dbReference type="InterPro" id="IPR050231">
    <property type="entry name" value="Iron_ascorbate_oxido_reductase"/>
</dbReference>
<evidence type="ECO:0000313" key="3">
    <source>
        <dbReference type="Proteomes" id="UP001185927"/>
    </source>
</evidence>
<reference evidence="2 3" key="1">
    <citation type="submission" date="2023-10" db="EMBL/GenBank/DDBJ databases">
        <title>Development of a sustainable strategy for remediation of hydrocarbon-contaminated territories based on the waste exchange concept.</title>
        <authorList>
            <person name="Krivoruchko A."/>
        </authorList>
    </citation>
    <scope>NUCLEOTIDE SEQUENCE [LARGE SCALE GENOMIC DNA]</scope>
    <source>
        <strain evidence="2 3">IEGM 1203</strain>
    </source>
</reference>
<name>A0ABU4C4V9_RHOGO</name>
<keyword evidence="3" id="KW-1185">Reference proteome</keyword>
<protein>
    <submittedName>
        <fullName evidence="2">2-oxoglutarate and iron-dependent oxygenase domain-containing protein</fullName>
    </submittedName>
</protein>
<dbReference type="InterPro" id="IPR027443">
    <property type="entry name" value="IPNS-like_sf"/>
</dbReference>
<sequence length="163" mass="18200">MREATHTVGFFYLIEHGISPQLISRLLSLTAEFFALPFEAKQRIDINNGPYFRGYSRVGGELTNGKVDWREQIDFGPEALALPDPQGPEWLRGPNQWPDEIPNMAATVLKYQEQLTRISLDLLRWVGGVVGIPAECLRSGFCIRPGLVDEAGSLPESSTASRR</sequence>
<feature type="domain" description="Non-haem dioxygenase N-terminal" evidence="1">
    <location>
        <begin position="1"/>
        <end position="100"/>
    </location>
</feature>
<accession>A0ABU4C4V9</accession>